<dbReference type="Proteomes" id="UP000248764">
    <property type="component" value="Unassembled WGS sequence"/>
</dbReference>
<evidence type="ECO:0008006" key="3">
    <source>
        <dbReference type="Google" id="ProtNLM"/>
    </source>
</evidence>
<proteinExistence type="predicted"/>
<evidence type="ECO:0000313" key="1">
    <source>
        <dbReference type="EMBL" id="PZF83355.1"/>
    </source>
</evidence>
<comment type="caution">
    <text evidence="1">The sequence shown here is derived from an EMBL/GenBank/DDBJ whole genome shotgun (WGS) entry which is preliminary data.</text>
</comment>
<dbReference type="RefSeq" id="WP_111255086.1">
    <property type="nucleotide sequence ID" value="NZ_POTW01000026.1"/>
</dbReference>
<accession>A0A2W2B7V6</accession>
<reference evidence="1 2" key="1">
    <citation type="submission" date="2018-01" db="EMBL/GenBank/DDBJ databases">
        <title>Draft genome sequence of Jiangella sp. GTF31.</title>
        <authorList>
            <person name="Sahin N."/>
            <person name="Ay H."/>
            <person name="Saygin H."/>
        </authorList>
    </citation>
    <scope>NUCLEOTIDE SEQUENCE [LARGE SCALE GENOMIC DNA]</scope>
    <source>
        <strain evidence="1 2">GTF31</strain>
    </source>
</reference>
<gene>
    <name evidence="1" type="ORF">C1I92_13010</name>
</gene>
<evidence type="ECO:0000313" key="2">
    <source>
        <dbReference type="Proteomes" id="UP000248764"/>
    </source>
</evidence>
<name>A0A2W2B7V6_9ACTN</name>
<dbReference type="EMBL" id="POTW01000026">
    <property type="protein sequence ID" value="PZF83355.1"/>
    <property type="molecule type" value="Genomic_DNA"/>
</dbReference>
<organism evidence="1 2">
    <name type="scientific">Jiangella anatolica</name>
    <dbReference type="NCBI Taxonomy" id="2670374"/>
    <lineage>
        <taxon>Bacteria</taxon>
        <taxon>Bacillati</taxon>
        <taxon>Actinomycetota</taxon>
        <taxon>Actinomycetes</taxon>
        <taxon>Jiangellales</taxon>
        <taxon>Jiangellaceae</taxon>
        <taxon>Jiangella</taxon>
    </lineage>
</organism>
<dbReference type="AlphaFoldDB" id="A0A2W2B7V6"/>
<sequence>MSGPRIGLRRQARGLWTEVPRAELVAEAQASGERMAAALSLRPGEDVLAAESPDWPGTAVVLAACLAAGAVANVPESPATAAAAARQLAPQVLVAAPSTWDAAVHSARAEIDLARGVGGWALRQATTATRSGPLGRLAGALARNRVRRRFGWQVARAAGSLGGPPEPATVEWLALFGLAVVTLDEEAER</sequence>
<keyword evidence="2" id="KW-1185">Reference proteome</keyword>
<protein>
    <recommendedName>
        <fullName evidence="3">AMP-dependent synthetase/ligase domain-containing protein</fullName>
    </recommendedName>
</protein>